<reference evidence="3" key="1">
    <citation type="journal article" date="2019" name="Int. J. Syst. Evol. Microbiol.">
        <title>The Global Catalogue of Microorganisms (GCM) 10K type strain sequencing project: providing services to taxonomists for standard genome sequencing and annotation.</title>
        <authorList>
            <consortium name="The Broad Institute Genomics Platform"/>
            <consortium name="The Broad Institute Genome Sequencing Center for Infectious Disease"/>
            <person name="Wu L."/>
            <person name="Ma J."/>
        </authorList>
    </citation>
    <scope>NUCLEOTIDE SEQUENCE [LARGE SCALE GENOMIC DNA]</scope>
    <source>
        <strain evidence="3">CGMCC 4.7393</strain>
    </source>
</reference>
<feature type="signal peptide" evidence="1">
    <location>
        <begin position="1"/>
        <end position="21"/>
    </location>
</feature>
<feature type="chain" id="PRO_5046086199" description="Outer membrane protein beta-barrel domain-containing protein" evidence="1">
    <location>
        <begin position="22"/>
        <end position="253"/>
    </location>
</feature>
<dbReference type="EMBL" id="JBHSYQ010000003">
    <property type="protein sequence ID" value="MFC6996266.1"/>
    <property type="molecule type" value="Genomic_DNA"/>
</dbReference>
<dbReference type="Proteomes" id="UP001596405">
    <property type="component" value="Unassembled WGS sequence"/>
</dbReference>
<proteinExistence type="predicted"/>
<evidence type="ECO:0000313" key="2">
    <source>
        <dbReference type="EMBL" id="MFC6996266.1"/>
    </source>
</evidence>
<accession>A0ABW2DJ53</accession>
<keyword evidence="1" id="KW-0732">Signal</keyword>
<name>A0ABW2DJ53_9BACT</name>
<dbReference type="RefSeq" id="WP_066620433.1">
    <property type="nucleotide sequence ID" value="NZ_JBHSYQ010000003.1"/>
</dbReference>
<sequence>MRKILLILLLTCTLPAGLAFGQVLEEEEGYTREFTYGLNFNTNGGLLGGAMIKQVYHLQNKWYHFWALEGVEVKHPKETRWQNHYTGASFVVGKSNYLFVLRPQYGREYTFFRKAAESGVQVNGLVAAGPSIGFLAPYYIQYDYTRYDNNGNPLGPPDVRTEQYDPSVHTQPDYRIVGSSGVFTGLAEPTLKFGGNIKAGVSFEYGRYMESVTGIEVGLMYEAFTSDIVIIPQATNSSSFTSVYLTLYYGRRR</sequence>
<comment type="caution">
    <text evidence="2">The sequence shown here is derived from an EMBL/GenBank/DDBJ whole genome shotgun (WGS) entry which is preliminary data.</text>
</comment>
<evidence type="ECO:0000313" key="3">
    <source>
        <dbReference type="Proteomes" id="UP001596405"/>
    </source>
</evidence>
<gene>
    <name evidence="2" type="ORF">ACFQHR_01460</name>
</gene>
<evidence type="ECO:0008006" key="4">
    <source>
        <dbReference type="Google" id="ProtNLM"/>
    </source>
</evidence>
<keyword evidence="3" id="KW-1185">Reference proteome</keyword>
<evidence type="ECO:0000256" key="1">
    <source>
        <dbReference type="SAM" id="SignalP"/>
    </source>
</evidence>
<protein>
    <recommendedName>
        <fullName evidence="4">Outer membrane protein beta-barrel domain-containing protein</fullName>
    </recommendedName>
</protein>
<organism evidence="2 3">
    <name type="scientific">Rufibacter roseus</name>
    <dbReference type="NCBI Taxonomy" id="1567108"/>
    <lineage>
        <taxon>Bacteria</taxon>
        <taxon>Pseudomonadati</taxon>
        <taxon>Bacteroidota</taxon>
        <taxon>Cytophagia</taxon>
        <taxon>Cytophagales</taxon>
        <taxon>Hymenobacteraceae</taxon>
        <taxon>Rufibacter</taxon>
    </lineage>
</organism>